<organism evidence="4 5">
    <name type="scientific">Gossypium hirsutum</name>
    <name type="common">Upland cotton</name>
    <name type="synonym">Gossypium mexicanum</name>
    <dbReference type="NCBI Taxonomy" id="3635"/>
    <lineage>
        <taxon>Eukaryota</taxon>
        <taxon>Viridiplantae</taxon>
        <taxon>Streptophyta</taxon>
        <taxon>Embryophyta</taxon>
        <taxon>Tracheophyta</taxon>
        <taxon>Spermatophyta</taxon>
        <taxon>Magnoliopsida</taxon>
        <taxon>eudicotyledons</taxon>
        <taxon>Gunneridae</taxon>
        <taxon>Pentapetalae</taxon>
        <taxon>rosids</taxon>
        <taxon>malvids</taxon>
        <taxon>Malvales</taxon>
        <taxon>Malvaceae</taxon>
        <taxon>Malvoideae</taxon>
        <taxon>Gossypium</taxon>
    </lineage>
</organism>
<reference evidence="5" key="2">
    <citation type="submission" date="2025-08" db="UniProtKB">
        <authorList>
            <consortium name="RefSeq"/>
        </authorList>
    </citation>
    <scope>IDENTIFICATION</scope>
</reference>
<accession>A0A1U8MAT4</accession>
<dbReference type="InterPro" id="IPR037138">
    <property type="entry name" value="His_deacetylse_dom_sf"/>
</dbReference>
<dbReference type="PRINTS" id="PR01271">
    <property type="entry name" value="HISDACETLASE"/>
</dbReference>
<dbReference type="Proteomes" id="UP000818029">
    <property type="component" value="Chromosome A12"/>
</dbReference>
<dbReference type="Gene3D" id="3.40.800.20">
    <property type="entry name" value="Histone deacetylase domain"/>
    <property type="match status" value="1"/>
</dbReference>
<gene>
    <name evidence="5" type="primary">LOC107934727</name>
</gene>
<dbReference type="InterPro" id="IPR023696">
    <property type="entry name" value="Ureohydrolase_dom_sf"/>
</dbReference>
<sequence length="114" mass="12882">MEKSMSKAELSKEIHTSPPCIPAIVETARLQSIISDCYNLREDCSVFENLFEFCQIYVGGTIDAARRLNNQLCDIAINWAGGLHHAKKFSNQLVEILLWQGWLSEGCYFGKGIR</sequence>
<dbReference type="PANTHER" id="PTHR10625:SF39">
    <property type="entry name" value="HISTONE DEACETYLASE 9"/>
    <property type="match status" value="1"/>
</dbReference>
<keyword evidence="1" id="KW-0678">Repressor</keyword>
<evidence type="ECO:0000256" key="2">
    <source>
        <dbReference type="ARBA" id="ARBA00022853"/>
    </source>
</evidence>
<protein>
    <submittedName>
        <fullName evidence="5">Probable histone deacetylase 19 isoform X4</fullName>
    </submittedName>
</protein>
<dbReference type="KEGG" id="ghi:107934727"/>
<dbReference type="GO" id="GO:0040029">
    <property type="term" value="P:epigenetic regulation of gene expression"/>
    <property type="evidence" value="ECO:0007669"/>
    <property type="project" value="TreeGrafter"/>
</dbReference>
<feature type="domain" description="Histone deacetylase" evidence="3">
    <location>
        <begin position="38"/>
        <end position="88"/>
    </location>
</feature>
<dbReference type="PANTHER" id="PTHR10625">
    <property type="entry name" value="HISTONE DEACETYLASE HDAC1-RELATED"/>
    <property type="match status" value="1"/>
</dbReference>
<evidence type="ECO:0000259" key="3">
    <source>
        <dbReference type="Pfam" id="PF00850"/>
    </source>
</evidence>
<dbReference type="GO" id="GO:0005634">
    <property type="term" value="C:nucleus"/>
    <property type="evidence" value="ECO:0007669"/>
    <property type="project" value="TreeGrafter"/>
</dbReference>
<keyword evidence="2" id="KW-0156">Chromatin regulator</keyword>
<evidence type="ECO:0000256" key="1">
    <source>
        <dbReference type="ARBA" id="ARBA00022491"/>
    </source>
</evidence>
<dbReference type="GO" id="GO:0004407">
    <property type="term" value="F:histone deacetylase activity"/>
    <property type="evidence" value="ECO:0007669"/>
    <property type="project" value="InterPro"/>
</dbReference>
<evidence type="ECO:0000313" key="5">
    <source>
        <dbReference type="RefSeq" id="XP_016722713.1"/>
    </source>
</evidence>
<dbReference type="SUPFAM" id="SSF52768">
    <property type="entry name" value="Arginase/deacetylase"/>
    <property type="match status" value="1"/>
</dbReference>
<keyword evidence="4" id="KW-1185">Reference proteome</keyword>
<evidence type="ECO:0000313" key="4">
    <source>
        <dbReference type="Proteomes" id="UP000818029"/>
    </source>
</evidence>
<dbReference type="AlphaFoldDB" id="A0A1U8MAT4"/>
<dbReference type="GeneID" id="107934727"/>
<dbReference type="Pfam" id="PF00850">
    <property type="entry name" value="Hist_deacetyl"/>
    <property type="match status" value="1"/>
</dbReference>
<dbReference type="InterPro" id="IPR003084">
    <property type="entry name" value="HDAC_I/II"/>
</dbReference>
<dbReference type="RefSeq" id="XP_016722713.1">
    <property type="nucleotide sequence ID" value="XM_016867224.2"/>
</dbReference>
<dbReference type="InterPro" id="IPR023801">
    <property type="entry name" value="His_deacetylse_dom"/>
</dbReference>
<proteinExistence type="predicted"/>
<name>A0A1U8MAT4_GOSHI</name>
<reference evidence="4" key="1">
    <citation type="journal article" date="2020" name="Nat. Genet.">
        <title>Genomic diversifications of five Gossypium allopolyploid species and their impact on cotton improvement.</title>
        <authorList>
            <person name="Chen Z.J."/>
            <person name="Sreedasyam A."/>
            <person name="Ando A."/>
            <person name="Song Q."/>
            <person name="De Santiago L.M."/>
            <person name="Hulse-Kemp A.M."/>
            <person name="Ding M."/>
            <person name="Ye W."/>
            <person name="Kirkbride R.C."/>
            <person name="Jenkins J."/>
            <person name="Plott C."/>
            <person name="Lovell J."/>
            <person name="Lin Y.M."/>
            <person name="Vaughn R."/>
            <person name="Liu B."/>
            <person name="Simpson S."/>
            <person name="Scheffler B.E."/>
            <person name="Wen L."/>
            <person name="Saski C.A."/>
            <person name="Grover C.E."/>
            <person name="Hu G."/>
            <person name="Conover J.L."/>
            <person name="Carlson J.W."/>
            <person name="Shu S."/>
            <person name="Boston L.B."/>
            <person name="Williams M."/>
            <person name="Peterson D.G."/>
            <person name="McGee K."/>
            <person name="Jones D.C."/>
            <person name="Wendel J.F."/>
            <person name="Stelly D.M."/>
            <person name="Grimwood J."/>
            <person name="Schmutz J."/>
        </authorList>
    </citation>
    <scope>NUCLEOTIDE SEQUENCE [LARGE SCALE GENOMIC DNA]</scope>
    <source>
        <strain evidence="4">cv. TM-1</strain>
    </source>
</reference>